<feature type="compositionally biased region" description="Polar residues" evidence="1">
    <location>
        <begin position="68"/>
        <end position="77"/>
    </location>
</feature>
<feature type="region of interest" description="Disordered" evidence="1">
    <location>
        <begin position="40"/>
        <end position="77"/>
    </location>
</feature>
<dbReference type="AlphaFoldDB" id="A0A8J8NX39"/>
<name>A0A8J8NX39_HALGN</name>
<evidence type="ECO:0000256" key="1">
    <source>
        <dbReference type="SAM" id="MobiDB-lite"/>
    </source>
</evidence>
<keyword evidence="3" id="KW-1185">Reference proteome</keyword>
<gene>
    <name evidence="2" type="ORF">FGO68_gene3048</name>
</gene>
<proteinExistence type="predicted"/>
<evidence type="ECO:0000313" key="3">
    <source>
        <dbReference type="Proteomes" id="UP000785679"/>
    </source>
</evidence>
<dbReference type="Proteomes" id="UP000785679">
    <property type="component" value="Unassembled WGS sequence"/>
</dbReference>
<comment type="caution">
    <text evidence="2">The sequence shown here is derived from an EMBL/GenBank/DDBJ whole genome shotgun (WGS) entry which is preliminary data.</text>
</comment>
<dbReference type="EMBL" id="RRYP01004082">
    <property type="protein sequence ID" value="TNV83183.1"/>
    <property type="molecule type" value="Genomic_DNA"/>
</dbReference>
<feature type="compositionally biased region" description="Basic residues" evidence="1">
    <location>
        <begin position="48"/>
        <end position="67"/>
    </location>
</feature>
<sequence length="77" mass="9232">MCVIVSEFVFVRYFKNLNQILEPRQLYILDLTPTQLMEASSHQIQHAQHYHRHPQHPYKHSPHKQKGTIRQTDQGKQ</sequence>
<protein>
    <submittedName>
        <fullName evidence="2">Uncharacterized protein</fullName>
    </submittedName>
</protein>
<evidence type="ECO:0000313" key="2">
    <source>
        <dbReference type="EMBL" id="TNV83183.1"/>
    </source>
</evidence>
<accession>A0A8J8NX39</accession>
<reference evidence="2" key="1">
    <citation type="submission" date="2019-06" db="EMBL/GenBank/DDBJ databases">
        <authorList>
            <person name="Zheng W."/>
        </authorList>
    </citation>
    <scope>NUCLEOTIDE SEQUENCE</scope>
    <source>
        <strain evidence="2">QDHG01</strain>
    </source>
</reference>
<organism evidence="2 3">
    <name type="scientific">Halteria grandinella</name>
    <dbReference type="NCBI Taxonomy" id="5974"/>
    <lineage>
        <taxon>Eukaryota</taxon>
        <taxon>Sar</taxon>
        <taxon>Alveolata</taxon>
        <taxon>Ciliophora</taxon>
        <taxon>Intramacronucleata</taxon>
        <taxon>Spirotrichea</taxon>
        <taxon>Stichotrichia</taxon>
        <taxon>Sporadotrichida</taxon>
        <taxon>Halteriidae</taxon>
        <taxon>Halteria</taxon>
    </lineage>
</organism>